<dbReference type="PANTHER" id="PTHR46319">
    <property type="entry name" value="ZINC FINGER FYVE DOMAIN-CONTAINING PROTEIN"/>
    <property type="match status" value="1"/>
</dbReference>
<dbReference type="GO" id="GO:0007179">
    <property type="term" value="P:transforming growth factor beta receptor signaling pathway"/>
    <property type="evidence" value="ECO:0007669"/>
    <property type="project" value="TreeGrafter"/>
</dbReference>
<dbReference type="InterPro" id="IPR022557">
    <property type="entry name" value="SARA-like_C"/>
</dbReference>
<dbReference type="AlphaFoldDB" id="A0A2K6MF93"/>
<dbReference type="GO" id="GO:0031901">
    <property type="term" value="C:early endosome membrane"/>
    <property type="evidence" value="ECO:0007669"/>
    <property type="project" value="TreeGrafter"/>
</dbReference>
<dbReference type="GO" id="GO:0016197">
    <property type="term" value="P:endosomal transport"/>
    <property type="evidence" value="ECO:0007669"/>
    <property type="project" value="TreeGrafter"/>
</dbReference>
<dbReference type="STRING" id="61621.ENSRBIP00000034390"/>
<dbReference type="Gene3D" id="3.30.500.40">
    <property type="match status" value="1"/>
</dbReference>
<protein>
    <recommendedName>
        <fullName evidence="1">Smad anchor for receptor activation-like C-terminal domain-containing protein</fullName>
    </recommendedName>
</protein>
<proteinExistence type="predicted"/>
<accession>A0A2K6MF93</accession>
<dbReference type="SMART" id="SM01421">
    <property type="entry name" value="DUF3480"/>
    <property type="match status" value="1"/>
</dbReference>
<evidence type="ECO:0000259" key="1">
    <source>
        <dbReference type="SMART" id="SM01421"/>
    </source>
</evidence>
<feature type="domain" description="Smad anchor for receptor activation-like C-terminal" evidence="1">
    <location>
        <begin position="247"/>
        <end position="569"/>
    </location>
</feature>
<dbReference type="GeneTree" id="ENSGT00940000154290"/>
<reference evidence="2 3" key="1">
    <citation type="submission" date="2016-06" db="EMBL/GenBank/DDBJ databases">
        <title>Genome of Rhinopithecus bieti.</title>
        <authorList>
            <person name="Wu"/>
            <person name="C.-I. and Zhang"/>
            <person name="Y."/>
        </authorList>
    </citation>
    <scope>NUCLEOTIDE SEQUENCE</scope>
</reference>
<reference evidence="2" key="2">
    <citation type="submission" date="2025-08" db="UniProtKB">
        <authorList>
            <consortium name="Ensembl"/>
        </authorList>
    </citation>
    <scope>IDENTIFICATION</scope>
</reference>
<dbReference type="PANTHER" id="PTHR46319:SF2">
    <property type="entry name" value="ZINC FINGER FYVE DOMAIN-CONTAINING PROTEIN 9"/>
    <property type="match status" value="1"/>
</dbReference>
<sequence length="603" mass="66447">IEQVYQQYFSYSMCSLHVSVLHFGNYHNRPGAVAHACNYSTLEGYEGQEVSGRSNLRCGGNSKRDVADAAKLTMNGASSAGTLAVSHDPVKPVTTSPLPAETDIPLFSGSITQVRSPAGSAMSLIPEDGLLPILISTGVKGDYTQLEDGGSDPLVFVLNANLLSMLKIVNYMNRKYWCFTTKGMHAVGQSEIVILLQCLLDGKWNVVGNLGHSFFSECFLGLSHRTRTHGGFLYVTSTYQSLQDLVLPTPPYFFGILIQKWQTPRAKVFPIHLMLRLGAEYRFYPCPLFSFRSQKPLVGEMGHIIMNLLAEFRNYQYTLSVKTGIKIPTMNKSNEHVLAGGACFNEKADSHLVYVQNDDGNDQTQPISIHNQPRKVTGASFFVFSGTLKSSSGYLAKSSIMEDGVMVQITAENMKDFSITCGKADAEDPQEHIHIQWVDDDKNVSKGVVSPIDGKSMETITNVKIFHGSECKANGKVISWTEVFFLENDDQHNCFSDPADHSRLTEHVTKAFCLALCPHLKLLKEDGMTKLGLRVTLDSDQVGYQAGRNGQHLPSQYMNDLDSALVPVIHGGACQLSEGSVVMELIVIFKSCHSRLNHQQLAS</sequence>
<organism evidence="2 3">
    <name type="scientific">Rhinopithecus bieti</name>
    <name type="common">Black snub-nosed monkey</name>
    <name type="synonym">Pygathrix bieti</name>
    <dbReference type="NCBI Taxonomy" id="61621"/>
    <lineage>
        <taxon>Eukaryota</taxon>
        <taxon>Metazoa</taxon>
        <taxon>Chordata</taxon>
        <taxon>Craniata</taxon>
        <taxon>Vertebrata</taxon>
        <taxon>Euteleostomi</taxon>
        <taxon>Mammalia</taxon>
        <taxon>Eutheria</taxon>
        <taxon>Euarchontoglires</taxon>
        <taxon>Primates</taxon>
        <taxon>Haplorrhini</taxon>
        <taxon>Catarrhini</taxon>
        <taxon>Cercopithecidae</taxon>
        <taxon>Colobinae</taxon>
        <taxon>Rhinopithecus</taxon>
    </lineage>
</organism>
<name>A0A2K6MF93_RHIBE</name>
<dbReference type="FunFam" id="3.30.500.40:FF:000001">
    <property type="entry name" value="Zinc finger, FYVE domain-containing 9a"/>
    <property type="match status" value="1"/>
</dbReference>
<evidence type="ECO:0000313" key="2">
    <source>
        <dbReference type="Ensembl" id="ENSRBIP00000034390.1"/>
    </source>
</evidence>
<dbReference type="OMA" id="THAINIH"/>
<keyword evidence="3" id="KW-1185">Reference proteome</keyword>
<dbReference type="Pfam" id="PF11979">
    <property type="entry name" value="SARA_C"/>
    <property type="match status" value="1"/>
</dbReference>
<dbReference type="Ensembl" id="ENSRBIT00000058377.1">
    <property type="protein sequence ID" value="ENSRBIP00000034390.1"/>
    <property type="gene ID" value="ENSRBIG00000040904.1"/>
</dbReference>
<reference evidence="2" key="3">
    <citation type="submission" date="2025-09" db="UniProtKB">
        <authorList>
            <consortium name="Ensembl"/>
        </authorList>
    </citation>
    <scope>IDENTIFICATION</scope>
</reference>
<dbReference type="Gene3D" id="3.30.1360.220">
    <property type="entry name" value="Domain of unknown function (DUF3480), N-terminal subdomain"/>
    <property type="match status" value="1"/>
</dbReference>
<dbReference type="Proteomes" id="UP000233180">
    <property type="component" value="Unassembled WGS sequence"/>
</dbReference>
<evidence type="ECO:0000313" key="3">
    <source>
        <dbReference type="Proteomes" id="UP000233180"/>
    </source>
</evidence>